<dbReference type="GO" id="GO:0007165">
    <property type="term" value="P:signal transduction"/>
    <property type="evidence" value="ECO:0007669"/>
    <property type="project" value="UniProtKB-KW"/>
</dbReference>
<dbReference type="GO" id="GO:0006935">
    <property type="term" value="P:chemotaxis"/>
    <property type="evidence" value="ECO:0007669"/>
    <property type="project" value="UniProtKB-ARBA"/>
</dbReference>
<dbReference type="CDD" id="cd11386">
    <property type="entry name" value="MCP_signal"/>
    <property type="match status" value="1"/>
</dbReference>
<name>A0A855X4R2_9BACT</name>
<dbReference type="PROSITE" id="PS50111">
    <property type="entry name" value="CHEMOTAXIS_TRANSDUC_2"/>
    <property type="match status" value="1"/>
</dbReference>
<dbReference type="Gene3D" id="1.10.287.950">
    <property type="entry name" value="Methyl-accepting chemotaxis protein"/>
    <property type="match status" value="1"/>
</dbReference>
<dbReference type="PANTHER" id="PTHR32089">
    <property type="entry name" value="METHYL-ACCEPTING CHEMOTAXIS PROTEIN MCPB"/>
    <property type="match status" value="1"/>
</dbReference>
<feature type="domain" description="HAMP" evidence="5">
    <location>
        <begin position="188"/>
        <end position="240"/>
    </location>
</feature>
<dbReference type="SMART" id="SM00304">
    <property type="entry name" value="HAMP"/>
    <property type="match status" value="3"/>
</dbReference>
<evidence type="ECO:0000256" key="2">
    <source>
        <dbReference type="ARBA" id="ARBA00029447"/>
    </source>
</evidence>
<evidence type="ECO:0000313" key="6">
    <source>
        <dbReference type="EMBL" id="PWB75291.1"/>
    </source>
</evidence>
<dbReference type="SUPFAM" id="SSF58104">
    <property type="entry name" value="Methyl-accepting chemotaxis protein (MCP) signaling domain"/>
    <property type="match status" value="1"/>
</dbReference>
<dbReference type="EMBL" id="PQAP01000011">
    <property type="protein sequence ID" value="PWB75291.1"/>
    <property type="molecule type" value="Genomic_DNA"/>
</dbReference>
<feature type="domain" description="Methyl-accepting transducer" evidence="4">
    <location>
        <begin position="284"/>
        <end position="520"/>
    </location>
</feature>
<dbReference type="FunFam" id="1.10.287.950:FF:000001">
    <property type="entry name" value="Methyl-accepting chemotaxis sensory transducer"/>
    <property type="match status" value="1"/>
</dbReference>
<evidence type="ECO:0000313" key="7">
    <source>
        <dbReference type="Proteomes" id="UP000250918"/>
    </source>
</evidence>
<comment type="similarity">
    <text evidence="2">Belongs to the methyl-accepting chemotaxis (MCP) protein family.</text>
</comment>
<accession>A0A855X4R2</accession>
<organism evidence="6 7">
    <name type="scientific">candidate division GN15 bacterium</name>
    <dbReference type="NCBI Taxonomy" id="2072418"/>
    <lineage>
        <taxon>Bacteria</taxon>
        <taxon>candidate division GN15</taxon>
    </lineage>
</organism>
<dbReference type="Gene3D" id="6.10.340.10">
    <property type="match status" value="1"/>
</dbReference>
<dbReference type="CDD" id="cd06225">
    <property type="entry name" value="HAMP"/>
    <property type="match status" value="2"/>
</dbReference>
<evidence type="ECO:0000256" key="3">
    <source>
        <dbReference type="PROSITE-ProRule" id="PRU00284"/>
    </source>
</evidence>
<dbReference type="Pfam" id="PF00015">
    <property type="entry name" value="MCPsignal"/>
    <property type="match status" value="1"/>
</dbReference>
<proteinExistence type="inferred from homology"/>
<evidence type="ECO:0000259" key="5">
    <source>
        <dbReference type="PROSITE" id="PS50885"/>
    </source>
</evidence>
<dbReference type="AlphaFoldDB" id="A0A855X4R2"/>
<sequence length="558" mass="59319">MKIKTASIRFKILSLITIVGVVLGFQLGVIAPRQAASLGADVLQDQATYVAKLLADNLSLGLQTLSMDDGAALDQTLASIKNDGGDRATIEGIWIFGPDMRPIKNWSRNNIVKSAMAPTQQLVVQDQSNVLQTWLPINDSERRVLGYVEIDFSKQFLKQRAGSTTMLALLIALVSVGGTLWLGIHLGNRIGRPISQLVTIAEAVSVGDIRQNINISSNDEVGALADSFRRLVDYMKHLAAASERMAANDLTVDVQPKSEADVLGNSFKSMTANLSTMIRRLAASARELGSAATEIASSSEQMSQGAKNQADQVNQVSTAVEEMTATILESSRNAGEASTTAKGAANTAISGGRVVNDTIQGMQNIAGVVRQSAESITKLAHSADQIGEIISVIDDIADQTNLLALNAAIEAARAGEQGRGFAVVADEVRKLAERTSKATGEITEMIKGIQRQTEDAVNSMEAGIQEVDKGRTSADKAGSSLNEIVTMAQRVTEMITQMATAAEEQSSAAEQISKNIEHISSVTKETANGARQSASAAEQLNRQADGLQQIVSRFKVNA</sequence>
<keyword evidence="1 3" id="KW-0807">Transducer</keyword>
<dbReference type="Proteomes" id="UP000250918">
    <property type="component" value="Unassembled WGS sequence"/>
</dbReference>
<comment type="caution">
    <text evidence="6">The sequence shown here is derived from an EMBL/GenBank/DDBJ whole genome shotgun (WGS) entry which is preliminary data.</text>
</comment>
<dbReference type="PROSITE" id="PS50885">
    <property type="entry name" value="HAMP"/>
    <property type="match status" value="1"/>
</dbReference>
<protein>
    <recommendedName>
        <fullName evidence="8">Methyl-accepting chemotaxis protein</fullName>
    </recommendedName>
</protein>
<reference evidence="6 7" key="1">
    <citation type="journal article" date="2018" name="ISME J.">
        <title>A methanotrophic archaeon couples anaerobic oxidation of methane to Fe(III) reduction.</title>
        <authorList>
            <person name="Cai C."/>
            <person name="Leu A.O."/>
            <person name="Xie G.J."/>
            <person name="Guo J."/>
            <person name="Feng Y."/>
            <person name="Zhao J.X."/>
            <person name="Tyson G.W."/>
            <person name="Yuan Z."/>
            <person name="Hu S."/>
        </authorList>
    </citation>
    <scope>NUCLEOTIDE SEQUENCE [LARGE SCALE GENOMIC DNA]</scope>
    <source>
        <strain evidence="6">FeB_12</strain>
    </source>
</reference>
<evidence type="ECO:0008006" key="8">
    <source>
        <dbReference type="Google" id="ProtNLM"/>
    </source>
</evidence>
<dbReference type="PANTHER" id="PTHR32089:SF112">
    <property type="entry name" value="LYSOZYME-LIKE PROTEIN-RELATED"/>
    <property type="match status" value="1"/>
</dbReference>
<dbReference type="Pfam" id="PF00672">
    <property type="entry name" value="HAMP"/>
    <property type="match status" value="1"/>
</dbReference>
<evidence type="ECO:0000259" key="4">
    <source>
        <dbReference type="PROSITE" id="PS50111"/>
    </source>
</evidence>
<dbReference type="GO" id="GO:0016020">
    <property type="term" value="C:membrane"/>
    <property type="evidence" value="ECO:0007669"/>
    <property type="project" value="InterPro"/>
</dbReference>
<dbReference type="InterPro" id="IPR003660">
    <property type="entry name" value="HAMP_dom"/>
</dbReference>
<dbReference type="InterPro" id="IPR004089">
    <property type="entry name" value="MCPsignal_dom"/>
</dbReference>
<evidence type="ECO:0000256" key="1">
    <source>
        <dbReference type="ARBA" id="ARBA00023224"/>
    </source>
</evidence>
<dbReference type="SMART" id="SM00283">
    <property type="entry name" value="MA"/>
    <property type="match status" value="1"/>
</dbReference>
<gene>
    <name evidence="6" type="ORF">C3F09_02720</name>
</gene>